<feature type="domain" description="Xylose isomerase-like TIM barrel" evidence="1">
    <location>
        <begin position="60"/>
        <end position="228"/>
    </location>
</feature>
<geneLocation type="plasmid" evidence="2">
    <name>unnamed1</name>
</geneLocation>
<protein>
    <submittedName>
        <fullName evidence="2">Metabolite traffic protein EboE</fullName>
    </submittedName>
</protein>
<dbReference type="NCBIfam" id="NF035939">
    <property type="entry name" value="TIM_EboE"/>
    <property type="match status" value="1"/>
</dbReference>
<name>A0AB39LXD3_9ACTN</name>
<dbReference type="InterPro" id="IPR036237">
    <property type="entry name" value="Xyl_isomerase-like_sf"/>
</dbReference>
<dbReference type="GO" id="GO:0008270">
    <property type="term" value="F:zinc ion binding"/>
    <property type="evidence" value="ECO:0007669"/>
    <property type="project" value="InterPro"/>
</dbReference>
<dbReference type="Pfam" id="PF01261">
    <property type="entry name" value="AP_endonuc_2"/>
    <property type="match status" value="1"/>
</dbReference>
<dbReference type="RefSeq" id="WP_369162098.1">
    <property type="nucleotide sequence ID" value="NZ_CP163430.1"/>
</dbReference>
<evidence type="ECO:0000259" key="1">
    <source>
        <dbReference type="Pfam" id="PF01261"/>
    </source>
</evidence>
<dbReference type="InterPro" id="IPR050312">
    <property type="entry name" value="IolE/XylAMocC-like"/>
</dbReference>
<proteinExistence type="predicted"/>
<dbReference type="InterPro" id="IPR018246">
    <property type="entry name" value="AP_endonuc_F2_Zn_BS"/>
</dbReference>
<sequence length="409" mass="43930">MRFKHRDGSLVHLAYCTNVHAAEDLAGITAQLDTYAARIRDRLGTPLLGVGLWLARDAARSLAARPEETARLQEHLHRRGLETVTLNAFPYQGFQRPVVKHSVYTPDWTDPRRLAYTADCARVLAGLLPGDVTEGSVSTLPLGWRTPWTPQQHAAALANLGRLADELAAIEAETGRTVRVGLEPEPGCVVETTAQAARLLSTLPTDRIGVCLDTCHLAVQFEDPADALARLHGGGLDVVKAQLSRALHIPDPGAPEAADLLAEYAEPRFLHQTRTRRPDGAVCGADDLPDALHGPLSRTGPWRVHFHTPLHADPRPPLQATGAPLTDALTALLGGARAHVRHLEVETYTWSVLPETARPRGPRGLATAMAAELAHARAALLRLGLHEAGDGTGLAETGRPAPHPEVTVS</sequence>
<dbReference type="PANTHER" id="PTHR12110">
    <property type="entry name" value="HYDROXYPYRUVATE ISOMERASE"/>
    <property type="match status" value="1"/>
</dbReference>
<evidence type="ECO:0000313" key="2">
    <source>
        <dbReference type="EMBL" id="XDP98424.1"/>
    </source>
</evidence>
<dbReference type="AlphaFoldDB" id="A0AB39LXD3"/>
<gene>
    <name evidence="2" type="primary">eboE</name>
    <name evidence="2" type="ORF">AB5J57_33515</name>
</gene>
<accession>A0AB39LXD3</accession>
<dbReference type="SUPFAM" id="SSF51658">
    <property type="entry name" value="Xylose isomerase-like"/>
    <property type="match status" value="1"/>
</dbReference>
<dbReference type="PROSITE" id="PS00730">
    <property type="entry name" value="AP_NUCLEASE_F2_2"/>
    <property type="match status" value="1"/>
</dbReference>
<keyword evidence="2" id="KW-0614">Plasmid</keyword>
<organism evidence="2">
    <name type="scientific">Streptomyces sp. R02</name>
    <dbReference type="NCBI Taxonomy" id="3238623"/>
    <lineage>
        <taxon>Bacteria</taxon>
        <taxon>Bacillati</taxon>
        <taxon>Actinomycetota</taxon>
        <taxon>Actinomycetes</taxon>
        <taxon>Kitasatosporales</taxon>
        <taxon>Streptomycetaceae</taxon>
        <taxon>Streptomyces</taxon>
    </lineage>
</organism>
<reference evidence="2" key="1">
    <citation type="submission" date="2024-07" db="EMBL/GenBank/DDBJ databases">
        <authorList>
            <person name="Yu S.T."/>
        </authorList>
    </citation>
    <scope>NUCLEOTIDE SEQUENCE</scope>
    <source>
        <strain evidence="2">R02</strain>
        <plasmid evidence="2">unnamed1</plasmid>
    </source>
</reference>
<dbReference type="InterPro" id="IPR013022">
    <property type="entry name" value="Xyl_isomerase-like_TIM-brl"/>
</dbReference>
<dbReference type="Gene3D" id="3.20.20.150">
    <property type="entry name" value="Divalent-metal-dependent TIM barrel enzymes"/>
    <property type="match status" value="1"/>
</dbReference>
<dbReference type="EMBL" id="CP163430">
    <property type="protein sequence ID" value="XDP98424.1"/>
    <property type="molecule type" value="Genomic_DNA"/>
</dbReference>